<evidence type="ECO:0000313" key="4">
    <source>
        <dbReference type="Proteomes" id="UP000015001"/>
    </source>
</evidence>
<accession>S4MHR2</accession>
<dbReference type="AlphaFoldDB" id="S4MHR2"/>
<proteinExistence type="predicted"/>
<keyword evidence="4" id="KW-1185">Reference proteome</keyword>
<feature type="region of interest" description="Disordered" evidence="1">
    <location>
        <begin position="22"/>
        <end position="45"/>
    </location>
</feature>
<protein>
    <submittedName>
        <fullName evidence="3">Uncharacterized protein</fullName>
    </submittedName>
</protein>
<organism evidence="3 4">
    <name type="scientific">Streptomyces afghaniensis 772</name>
    <dbReference type="NCBI Taxonomy" id="1283301"/>
    <lineage>
        <taxon>Bacteria</taxon>
        <taxon>Bacillati</taxon>
        <taxon>Actinomycetota</taxon>
        <taxon>Actinomycetes</taxon>
        <taxon>Kitasatosporales</taxon>
        <taxon>Streptomycetaceae</taxon>
        <taxon>Streptomyces</taxon>
    </lineage>
</organism>
<dbReference type="EMBL" id="AOPY01001433">
    <property type="protein sequence ID" value="EPJ39093.1"/>
    <property type="molecule type" value="Genomic_DNA"/>
</dbReference>
<comment type="caution">
    <text evidence="3">The sequence shown here is derived from an EMBL/GenBank/DDBJ whole genome shotgun (WGS) entry which is preliminary data.</text>
</comment>
<feature type="signal peptide" evidence="2">
    <location>
        <begin position="1"/>
        <end position="21"/>
    </location>
</feature>
<evidence type="ECO:0000256" key="1">
    <source>
        <dbReference type="SAM" id="MobiDB-lite"/>
    </source>
</evidence>
<name>S4MHR2_9ACTN</name>
<gene>
    <name evidence="3" type="ORF">STAFG_3825</name>
</gene>
<evidence type="ECO:0000313" key="3">
    <source>
        <dbReference type="EMBL" id="EPJ39093.1"/>
    </source>
</evidence>
<reference evidence="3 4" key="1">
    <citation type="submission" date="2013-02" db="EMBL/GenBank/DDBJ databases">
        <title>Draft Genome Sequence of Streptomyces afghaniensis, Which Produces Compounds of the Julimycin B-Complex.</title>
        <authorList>
            <person name="Gruening B.A."/>
            <person name="Praeg A."/>
            <person name="Erxleben A."/>
            <person name="Guenther S."/>
            <person name="Fiedler H.-P."/>
            <person name="Goodfellow M."/>
            <person name="Mueller M."/>
        </authorList>
    </citation>
    <scope>NUCLEOTIDE SEQUENCE [LARGE SCALE GENOMIC DNA]</scope>
    <source>
        <strain evidence="3 4">772</strain>
    </source>
</reference>
<sequence length="45" mass="4748">MGGLWLGALVLAVAAAAMARAGEEEDLSTPATESQKAYDLLDERR</sequence>
<evidence type="ECO:0000256" key="2">
    <source>
        <dbReference type="SAM" id="SignalP"/>
    </source>
</evidence>
<dbReference type="Proteomes" id="UP000015001">
    <property type="component" value="Unassembled WGS sequence"/>
</dbReference>
<keyword evidence="2" id="KW-0732">Signal</keyword>
<feature type="chain" id="PRO_5039580602" evidence="2">
    <location>
        <begin position="22"/>
        <end position="45"/>
    </location>
</feature>
<dbReference type="PATRIC" id="fig|1283301.3.peg.3795"/>
<dbReference type="HOGENOM" id="CLU_3205583_0_0_11"/>